<keyword evidence="1" id="KW-1133">Transmembrane helix</keyword>
<organism evidence="2 3">
    <name type="scientific">Nakaseomyces bracarensis</name>
    <dbReference type="NCBI Taxonomy" id="273131"/>
    <lineage>
        <taxon>Eukaryota</taxon>
        <taxon>Fungi</taxon>
        <taxon>Dikarya</taxon>
        <taxon>Ascomycota</taxon>
        <taxon>Saccharomycotina</taxon>
        <taxon>Saccharomycetes</taxon>
        <taxon>Saccharomycetales</taxon>
        <taxon>Saccharomycetaceae</taxon>
        <taxon>Nakaseomyces</taxon>
    </lineage>
</organism>
<keyword evidence="3" id="KW-1185">Reference proteome</keyword>
<evidence type="ECO:0000256" key="1">
    <source>
        <dbReference type="SAM" id="Phobius"/>
    </source>
</evidence>
<sequence>MSHIAGDIKWPDQALIRNYNGRNRTIRTIRTIFYNTGLIFTIFYLIASTVVQPLLEVQVFQRLELSAQTLLGVRRLMSKLLKRLKSTDSSVIQLATGDSKYIERSVQTDHVPSDDYCYRDSMEEEYSTASTWQSIGSKLASVKETVDRFNTNCARPSTNIENLTFQAKLVIDQLELSDNTEKIHLMTKESIDSIREMKGWYVNGLIPYN</sequence>
<comment type="caution">
    <text evidence="2">The sequence shown here is derived from an EMBL/GenBank/DDBJ whole genome shotgun (WGS) entry which is preliminary data.</text>
</comment>
<reference evidence="2 3" key="1">
    <citation type="submission" date="2024-05" db="EMBL/GenBank/DDBJ databases">
        <title>Long read based assembly of the Candida bracarensis genome reveals expanded adhesin content.</title>
        <authorList>
            <person name="Marcet-Houben M."/>
            <person name="Ksiezopolska E."/>
            <person name="Gabaldon T."/>
        </authorList>
    </citation>
    <scope>NUCLEOTIDE SEQUENCE [LARGE SCALE GENOMIC DNA]</scope>
    <source>
        <strain evidence="2 3">CBM6</strain>
    </source>
</reference>
<feature type="transmembrane region" description="Helical" evidence="1">
    <location>
        <begin position="32"/>
        <end position="55"/>
    </location>
</feature>
<evidence type="ECO:0000313" key="2">
    <source>
        <dbReference type="EMBL" id="KAL3229519.1"/>
    </source>
</evidence>
<gene>
    <name evidence="2" type="ORF">RNJ44_01655</name>
</gene>
<proteinExistence type="predicted"/>
<dbReference type="Proteomes" id="UP001623330">
    <property type="component" value="Unassembled WGS sequence"/>
</dbReference>
<accession>A0ABR4NNF4</accession>
<keyword evidence="1" id="KW-0472">Membrane</keyword>
<protein>
    <submittedName>
        <fullName evidence="2">Peroxisomal membrane protein PEX17</fullName>
    </submittedName>
</protein>
<keyword evidence="1" id="KW-0812">Transmembrane</keyword>
<evidence type="ECO:0000313" key="3">
    <source>
        <dbReference type="Proteomes" id="UP001623330"/>
    </source>
</evidence>
<dbReference type="EMBL" id="JBEVYD010000011">
    <property type="protein sequence ID" value="KAL3229519.1"/>
    <property type="molecule type" value="Genomic_DNA"/>
</dbReference>
<name>A0ABR4NNF4_9SACH</name>